<organism evidence="2 3">
    <name type="scientific">Paeniglutamicibacter sulfureus</name>
    <dbReference type="NCBI Taxonomy" id="43666"/>
    <lineage>
        <taxon>Bacteria</taxon>
        <taxon>Bacillati</taxon>
        <taxon>Actinomycetota</taxon>
        <taxon>Actinomycetes</taxon>
        <taxon>Micrococcales</taxon>
        <taxon>Micrococcaceae</taxon>
        <taxon>Paeniglutamicibacter</taxon>
    </lineage>
</organism>
<accession>A0ABU2BE50</accession>
<proteinExistence type="predicted"/>
<dbReference type="EMBL" id="JAVDYI010000001">
    <property type="protein sequence ID" value="MDR7356917.1"/>
    <property type="molecule type" value="Genomic_DNA"/>
</dbReference>
<sequence length="79" mass="8948">MAARRRGSPEVLAARAGRVAVVRDFLAVLTPGQLALLRENPWNPQHPETILSCLHTILQEEWDHHRFAVRDLDAIDSRS</sequence>
<evidence type="ECO:0000313" key="2">
    <source>
        <dbReference type="EMBL" id="MDR7356917.1"/>
    </source>
</evidence>
<feature type="domain" description="DinB-like" evidence="1">
    <location>
        <begin position="9"/>
        <end position="67"/>
    </location>
</feature>
<protein>
    <recommendedName>
        <fullName evidence="1">DinB-like domain-containing protein</fullName>
    </recommendedName>
</protein>
<dbReference type="Pfam" id="PF12867">
    <property type="entry name" value="DinB_2"/>
    <property type="match status" value="1"/>
</dbReference>
<comment type="caution">
    <text evidence="2">The sequence shown here is derived from an EMBL/GenBank/DDBJ whole genome shotgun (WGS) entry which is preliminary data.</text>
</comment>
<dbReference type="InterPro" id="IPR024775">
    <property type="entry name" value="DinB-like"/>
</dbReference>
<reference evidence="2 3" key="1">
    <citation type="submission" date="2023-07" db="EMBL/GenBank/DDBJ databases">
        <title>Sequencing the genomes of 1000 actinobacteria strains.</title>
        <authorList>
            <person name="Klenk H.-P."/>
        </authorList>
    </citation>
    <scope>NUCLEOTIDE SEQUENCE [LARGE SCALE GENOMIC DNA]</scope>
    <source>
        <strain evidence="2 3">DSM 20167</strain>
    </source>
</reference>
<gene>
    <name evidence="2" type="ORF">J2S64_000608</name>
</gene>
<evidence type="ECO:0000313" key="3">
    <source>
        <dbReference type="Proteomes" id="UP001183817"/>
    </source>
</evidence>
<dbReference type="Proteomes" id="UP001183817">
    <property type="component" value="Unassembled WGS sequence"/>
</dbReference>
<evidence type="ECO:0000259" key="1">
    <source>
        <dbReference type="Pfam" id="PF12867"/>
    </source>
</evidence>
<keyword evidence="3" id="KW-1185">Reference proteome</keyword>
<dbReference type="RefSeq" id="WP_310288012.1">
    <property type="nucleotide sequence ID" value="NZ_BAAAWO010000001.1"/>
</dbReference>
<name>A0ABU2BE50_9MICC</name>